<feature type="compositionally biased region" description="Low complexity" evidence="1">
    <location>
        <begin position="119"/>
        <end position="130"/>
    </location>
</feature>
<feature type="region of interest" description="Disordered" evidence="1">
    <location>
        <begin position="91"/>
        <end position="138"/>
    </location>
</feature>
<reference evidence="2 3" key="1">
    <citation type="journal article" date="2023" name="Plants (Basel)">
        <title>Bridging the Gap: Combining Genomics and Transcriptomics Approaches to Understand Stylosanthes scabra, an Orphan Legume from the Brazilian Caatinga.</title>
        <authorList>
            <person name="Ferreira-Neto J.R.C."/>
            <person name="da Silva M.D."/>
            <person name="Binneck E."/>
            <person name="de Melo N.F."/>
            <person name="da Silva R.H."/>
            <person name="de Melo A.L.T.M."/>
            <person name="Pandolfi V."/>
            <person name="Bustamante F.O."/>
            <person name="Brasileiro-Vidal A.C."/>
            <person name="Benko-Iseppon A.M."/>
        </authorList>
    </citation>
    <scope>NUCLEOTIDE SEQUENCE [LARGE SCALE GENOMIC DNA]</scope>
    <source>
        <tissue evidence="2">Leaves</tissue>
    </source>
</reference>
<evidence type="ECO:0000313" key="2">
    <source>
        <dbReference type="EMBL" id="MED6178785.1"/>
    </source>
</evidence>
<dbReference type="Proteomes" id="UP001341840">
    <property type="component" value="Unassembled WGS sequence"/>
</dbReference>
<keyword evidence="3" id="KW-1185">Reference proteome</keyword>
<organism evidence="2 3">
    <name type="scientific">Stylosanthes scabra</name>
    <dbReference type="NCBI Taxonomy" id="79078"/>
    <lineage>
        <taxon>Eukaryota</taxon>
        <taxon>Viridiplantae</taxon>
        <taxon>Streptophyta</taxon>
        <taxon>Embryophyta</taxon>
        <taxon>Tracheophyta</taxon>
        <taxon>Spermatophyta</taxon>
        <taxon>Magnoliopsida</taxon>
        <taxon>eudicotyledons</taxon>
        <taxon>Gunneridae</taxon>
        <taxon>Pentapetalae</taxon>
        <taxon>rosids</taxon>
        <taxon>fabids</taxon>
        <taxon>Fabales</taxon>
        <taxon>Fabaceae</taxon>
        <taxon>Papilionoideae</taxon>
        <taxon>50 kb inversion clade</taxon>
        <taxon>dalbergioids sensu lato</taxon>
        <taxon>Dalbergieae</taxon>
        <taxon>Pterocarpus clade</taxon>
        <taxon>Stylosanthes</taxon>
    </lineage>
</organism>
<proteinExistence type="predicted"/>
<evidence type="ECO:0008006" key="4">
    <source>
        <dbReference type="Google" id="ProtNLM"/>
    </source>
</evidence>
<protein>
    <recommendedName>
        <fullName evidence="4">Retrotransposon gag domain-containing protein</fullName>
    </recommendedName>
</protein>
<feature type="non-terminal residue" evidence="2">
    <location>
        <position position="357"/>
    </location>
</feature>
<gene>
    <name evidence="2" type="ORF">PIB30_110909</name>
</gene>
<accession>A0ABU6VYU2</accession>
<name>A0ABU6VYU2_9FABA</name>
<feature type="compositionally biased region" description="Basic and acidic residues" evidence="1">
    <location>
        <begin position="91"/>
        <end position="102"/>
    </location>
</feature>
<comment type="caution">
    <text evidence="2">The sequence shown here is derived from an EMBL/GenBank/DDBJ whole genome shotgun (WGS) entry which is preliminary data.</text>
</comment>
<evidence type="ECO:0000256" key="1">
    <source>
        <dbReference type="SAM" id="MobiDB-lite"/>
    </source>
</evidence>
<dbReference type="EMBL" id="JASCZI010157650">
    <property type="protein sequence ID" value="MED6178785.1"/>
    <property type="molecule type" value="Genomic_DNA"/>
</dbReference>
<evidence type="ECO:0000313" key="3">
    <source>
        <dbReference type="Proteomes" id="UP001341840"/>
    </source>
</evidence>
<sequence length="357" mass="40146">MEFCNKFLEKEPSMHIMDLGRIKQRQGEGLVAFIKRYRDQALLCVDTLSEPQLVYGCIRNVEDGSQIYLSMSNINTFSELLKKASDITEAMKRSGRRSRETPSLEVCATDDGGRRHSYSRSSYSRGSNRKSPPPPLPLSRAQAMVVVNGWFEDGTLKPKTGREPPTTEDLRDPKYCMVHRNKNHALTDCYVVRNIFHKQVKEGKILLNGENQEGIKDTPFPQHGVGMIGVAGEVMLTEIVNEAEEMITSEEFLDEDILVRGLLKSRGYRVMFNQLGLEPHIQKEAAKALIGVIRKHEKSLGIVNSPLTRLAKAHANALVFRDPNSFNGEFYHNKPLYVEAVVEGMKVRRALVDAGSG</sequence>